<dbReference type="Gene3D" id="1.10.1020.10">
    <property type="entry name" value="Adenine-specific Methyltransferase, Domain 2"/>
    <property type="match status" value="1"/>
</dbReference>
<reference evidence="7 8" key="1">
    <citation type="submission" date="2024-09" db="EMBL/GenBank/DDBJ databases">
        <authorList>
            <person name="Sun Q."/>
            <person name="Mori K."/>
        </authorList>
    </citation>
    <scope>NUCLEOTIDE SEQUENCE [LARGE SCALE GENOMIC DNA]</scope>
    <source>
        <strain evidence="7 8">ATCC 51272</strain>
    </source>
</reference>
<gene>
    <name evidence="7" type="ORF">ACFFK8_10390</name>
</gene>
<name>A0ABV5ZLE7_9BACT</name>
<proteinExistence type="inferred from homology"/>
<dbReference type="Pfam" id="PF02086">
    <property type="entry name" value="MethyltransfD12"/>
    <property type="match status" value="1"/>
</dbReference>
<dbReference type="GO" id="GO:0008168">
    <property type="term" value="F:methyltransferase activity"/>
    <property type="evidence" value="ECO:0007669"/>
    <property type="project" value="UniProtKB-KW"/>
</dbReference>
<evidence type="ECO:0000256" key="2">
    <source>
        <dbReference type="ARBA" id="ARBA00011900"/>
    </source>
</evidence>
<sequence length="341" mass="39815">MVNTFNISNRRYLGNKYKLLEWIKRIVEENCTDVNSFFDVFSGTGSVASAFQDKRLVVCDMMRSNYYAALCWFSPENIDREKLTQLMEYYNAYDTSNEDNYMSQNFSDTYFDKRTCQKIGFIRDDIEQQLSIGHVNTREHACVITSLFYAMDRISHTCGHYDSFIRDGKYDGVLELRMPENDYPLNEGNHIYCADSNDIAGLDEVDIAYLDPPYNSRQYCDAYHLLENVALWTKPKVFGVAKKMDRTKMKSKYCKSIQAAIALEDLVRKLRCRYILFSYNNNGKKLQCRSNAKLTDEEIVRILSIRGDVQVFTTEYKGFEAGYEAKNKDNQERLFLCSVNR</sequence>
<dbReference type="InterPro" id="IPR029063">
    <property type="entry name" value="SAM-dependent_MTases_sf"/>
</dbReference>
<keyword evidence="8" id="KW-1185">Reference proteome</keyword>
<dbReference type="GO" id="GO:0032259">
    <property type="term" value="P:methylation"/>
    <property type="evidence" value="ECO:0007669"/>
    <property type="project" value="UniProtKB-KW"/>
</dbReference>
<evidence type="ECO:0000313" key="8">
    <source>
        <dbReference type="Proteomes" id="UP001589688"/>
    </source>
</evidence>
<dbReference type="RefSeq" id="WP_027953039.1">
    <property type="nucleotide sequence ID" value="NZ_JBHLZF010000002.1"/>
</dbReference>
<evidence type="ECO:0000256" key="3">
    <source>
        <dbReference type="ARBA" id="ARBA00022603"/>
    </source>
</evidence>
<comment type="caution">
    <text evidence="7">The sequence shown here is derived from an EMBL/GenBank/DDBJ whole genome shotgun (WGS) entry which is preliminary data.</text>
</comment>
<dbReference type="SUPFAM" id="SSF53335">
    <property type="entry name" value="S-adenosyl-L-methionine-dependent methyltransferases"/>
    <property type="match status" value="1"/>
</dbReference>
<keyword evidence="3 7" id="KW-0489">Methyltransferase</keyword>
<comment type="catalytic activity">
    <reaction evidence="6">
        <text>a 2'-deoxyadenosine in DNA + S-adenosyl-L-methionine = an N(6)-methyl-2'-deoxyadenosine in DNA + S-adenosyl-L-homocysteine + H(+)</text>
        <dbReference type="Rhea" id="RHEA:15197"/>
        <dbReference type="Rhea" id="RHEA-COMP:12418"/>
        <dbReference type="Rhea" id="RHEA-COMP:12419"/>
        <dbReference type="ChEBI" id="CHEBI:15378"/>
        <dbReference type="ChEBI" id="CHEBI:57856"/>
        <dbReference type="ChEBI" id="CHEBI:59789"/>
        <dbReference type="ChEBI" id="CHEBI:90615"/>
        <dbReference type="ChEBI" id="CHEBI:90616"/>
        <dbReference type="EC" id="2.1.1.72"/>
    </reaction>
</comment>
<evidence type="ECO:0000313" key="7">
    <source>
        <dbReference type="EMBL" id="MFB9898184.1"/>
    </source>
</evidence>
<keyword evidence="4" id="KW-0808">Transferase</keyword>
<keyword evidence="5" id="KW-0949">S-adenosyl-L-methionine</keyword>
<evidence type="ECO:0000256" key="6">
    <source>
        <dbReference type="ARBA" id="ARBA00047942"/>
    </source>
</evidence>
<comment type="similarity">
    <text evidence="1">Belongs to the N(4)/N(6)-methyltransferase family.</text>
</comment>
<dbReference type="InterPro" id="IPR023095">
    <property type="entry name" value="Ade_MeTrfase_dom_2"/>
</dbReference>
<dbReference type="EMBL" id="JBHLZF010000002">
    <property type="protein sequence ID" value="MFB9898184.1"/>
    <property type="molecule type" value="Genomic_DNA"/>
</dbReference>
<dbReference type="PROSITE" id="PS00092">
    <property type="entry name" value="N6_MTASE"/>
    <property type="match status" value="1"/>
</dbReference>
<accession>A0ABV5ZLE7</accession>
<evidence type="ECO:0000256" key="1">
    <source>
        <dbReference type="ARBA" id="ARBA00006594"/>
    </source>
</evidence>
<protein>
    <recommendedName>
        <fullName evidence="2">site-specific DNA-methyltransferase (adenine-specific)</fullName>
        <ecNumber evidence="2">2.1.1.72</ecNumber>
    </recommendedName>
</protein>
<dbReference type="Gene3D" id="3.40.50.150">
    <property type="entry name" value="Vaccinia Virus protein VP39"/>
    <property type="match status" value="1"/>
</dbReference>
<dbReference type="PRINTS" id="PR00505">
    <property type="entry name" value="D12N6MTFRASE"/>
</dbReference>
<evidence type="ECO:0000256" key="5">
    <source>
        <dbReference type="ARBA" id="ARBA00022691"/>
    </source>
</evidence>
<dbReference type="Proteomes" id="UP001589688">
    <property type="component" value="Unassembled WGS sequence"/>
</dbReference>
<dbReference type="InterPro" id="IPR012327">
    <property type="entry name" value="MeTrfase_D12"/>
</dbReference>
<dbReference type="EC" id="2.1.1.72" evidence="2"/>
<dbReference type="InterPro" id="IPR002052">
    <property type="entry name" value="DNA_methylase_N6_adenine_CS"/>
</dbReference>
<evidence type="ECO:0000256" key="4">
    <source>
        <dbReference type="ARBA" id="ARBA00022679"/>
    </source>
</evidence>
<organism evidence="7 8">
    <name type="scientific">Hallella seregens ATCC 51272</name>
    <dbReference type="NCBI Taxonomy" id="1336250"/>
    <lineage>
        <taxon>Bacteria</taxon>
        <taxon>Pseudomonadati</taxon>
        <taxon>Bacteroidota</taxon>
        <taxon>Bacteroidia</taxon>
        <taxon>Bacteroidales</taxon>
        <taxon>Prevotellaceae</taxon>
        <taxon>Hallella</taxon>
    </lineage>
</organism>